<dbReference type="PROSITE" id="PS00108">
    <property type="entry name" value="PROTEIN_KINASE_ST"/>
    <property type="match status" value="1"/>
</dbReference>
<dbReference type="Pfam" id="PF00314">
    <property type="entry name" value="Thaumatin"/>
    <property type="match status" value="1"/>
</dbReference>
<dbReference type="GO" id="GO:0016020">
    <property type="term" value="C:membrane"/>
    <property type="evidence" value="ECO:0007669"/>
    <property type="project" value="UniProtKB-SubCell"/>
</dbReference>
<evidence type="ECO:0000256" key="11">
    <source>
        <dbReference type="ARBA" id="ARBA00022821"/>
    </source>
</evidence>
<evidence type="ECO:0000256" key="6">
    <source>
        <dbReference type="ARBA" id="ARBA00022692"/>
    </source>
</evidence>
<dbReference type="Gene3D" id="1.10.510.10">
    <property type="entry name" value="Transferase(Phosphotransferase) domain 1"/>
    <property type="match status" value="1"/>
</dbReference>
<dbReference type="SMART" id="SM00205">
    <property type="entry name" value="THN"/>
    <property type="match status" value="1"/>
</dbReference>
<keyword evidence="6 21" id="KW-0812">Transmembrane</keyword>
<dbReference type="InterPro" id="IPR001938">
    <property type="entry name" value="Thaumatin"/>
</dbReference>
<dbReference type="PRINTS" id="PR00347">
    <property type="entry name" value="THAUMATIN"/>
</dbReference>
<dbReference type="InterPro" id="IPR051343">
    <property type="entry name" value="G-type_lectin_kinases/EP1-like"/>
</dbReference>
<evidence type="ECO:0000313" key="23">
    <source>
        <dbReference type="EMBL" id="KAK1661277.1"/>
    </source>
</evidence>
<name>A0AAD8SPN1_LOLMU</name>
<dbReference type="InterPro" id="IPR008271">
    <property type="entry name" value="Ser/Thr_kinase_AS"/>
</dbReference>
<accession>A0AAD8SPN1</accession>
<keyword evidence="12 20" id="KW-0067">ATP-binding</keyword>
<feature type="transmembrane region" description="Helical" evidence="21">
    <location>
        <begin position="201"/>
        <end position="223"/>
    </location>
</feature>
<dbReference type="SUPFAM" id="SSF49870">
    <property type="entry name" value="Osmotin, thaumatin-like protein"/>
    <property type="match status" value="1"/>
</dbReference>
<dbReference type="InterPro" id="IPR037176">
    <property type="entry name" value="Osmotin/thaumatin-like_sf"/>
</dbReference>
<evidence type="ECO:0000256" key="20">
    <source>
        <dbReference type="PROSITE-ProRule" id="PRU10141"/>
    </source>
</evidence>
<dbReference type="GO" id="GO:0006952">
    <property type="term" value="P:defense response"/>
    <property type="evidence" value="ECO:0007669"/>
    <property type="project" value="UniProtKB-KW"/>
</dbReference>
<evidence type="ECO:0000256" key="10">
    <source>
        <dbReference type="ARBA" id="ARBA00022777"/>
    </source>
</evidence>
<evidence type="ECO:0000256" key="15">
    <source>
        <dbReference type="ARBA" id="ARBA00023157"/>
    </source>
</evidence>
<keyword evidence="7" id="KW-0732">Signal</keyword>
<feature type="domain" description="Protein kinase" evidence="22">
    <location>
        <begin position="260"/>
        <end position="545"/>
    </location>
</feature>
<dbReference type="GO" id="GO:0005524">
    <property type="term" value="F:ATP binding"/>
    <property type="evidence" value="ECO:0007669"/>
    <property type="project" value="UniProtKB-UniRule"/>
</dbReference>
<keyword evidence="4" id="KW-0597">Phosphoprotein</keyword>
<evidence type="ECO:0000256" key="12">
    <source>
        <dbReference type="ARBA" id="ARBA00022840"/>
    </source>
</evidence>
<dbReference type="Gene3D" id="3.30.200.20">
    <property type="entry name" value="Phosphorylase Kinase, domain 1"/>
    <property type="match status" value="1"/>
</dbReference>
<evidence type="ECO:0000256" key="4">
    <source>
        <dbReference type="ARBA" id="ARBA00022553"/>
    </source>
</evidence>
<proteinExistence type="predicted"/>
<dbReference type="InterPro" id="IPR017949">
    <property type="entry name" value="Thaumatin_CS"/>
</dbReference>
<evidence type="ECO:0000256" key="1">
    <source>
        <dbReference type="ARBA" id="ARBA00004479"/>
    </source>
</evidence>
<dbReference type="InterPro" id="IPR011009">
    <property type="entry name" value="Kinase-like_dom_sf"/>
</dbReference>
<dbReference type="PROSITE" id="PS00107">
    <property type="entry name" value="PROTEIN_KINASE_ATP"/>
    <property type="match status" value="1"/>
</dbReference>
<dbReference type="AlphaFoldDB" id="A0AAD8SPN1"/>
<gene>
    <name evidence="23" type="ORF">QYE76_049436</name>
</gene>
<dbReference type="GO" id="GO:0030246">
    <property type="term" value="F:carbohydrate binding"/>
    <property type="evidence" value="ECO:0007669"/>
    <property type="project" value="UniProtKB-KW"/>
</dbReference>
<keyword evidence="8" id="KW-0430">Lectin</keyword>
<comment type="catalytic activity">
    <reaction evidence="18">
        <text>L-threonyl-[protein] + ATP = O-phospho-L-threonyl-[protein] + ADP + H(+)</text>
        <dbReference type="Rhea" id="RHEA:46608"/>
        <dbReference type="Rhea" id="RHEA-COMP:11060"/>
        <dbReference type="Rhea" id="RHEA-COMP:11605"/>
        <dbReference type="ChEBI" id="CHEBI:15378"/>
        <dbReference type="ChEBI" id="CHEBI:30013"/>
        <dbReference type="ChEBI" id="CHEBI:30616"/>
        <dbReference type="ChEBI" id="CHEBI:61977"/>
        <dbReference type="ChEBI" id="CHEBI:456216"/>
        <dbReference type="EC" id="2.7.11.1"/>
    </reaction>
</comment>
<keyword evidence="24" id="KW-1185">Reference proteome</keyword>
<keyword evidence="14 21" id="KW-0472">Membrane</keyword>
<comment type="catalytic activity">
    <reaction evidence="19">
        <text>L-seryl-[protein] + ATP = O-phospho-L-seryl-[protein] + ADP + H(+)</text>
        <dbReference type="Rhea" id="RHEA:17989"/>
        <dbReference type="Rhea" id="RHEA-COMP:9863"/>
        <dbReference type="Rhea" id="RHEA-COMP:11604"/>
        <dbReference type="ChEBI" id="CHEBI:15378"/>
        <dbReference type="ChEBI" id="CHEBI:29999"/>
        <dbReference type="ChEBI" id="CHEBI:30616"/>
        <dbReference type="ChEBI" id="CHEBI:83421"/>
        <dbReference type="ChEBI" id="CHEBI:456216"/>
        <dbReference type="EC" id="2.7.11.1"/>
    </reaction>
</comment>
<dbReference type="PROSITE" id="PS50011">
    <property type="entry name" value="PROTEIN_KINASE_DOM"/>
    <property type="match status" value="1"/>
</dbReference>
<evidence type="ECO:0000256" key="13">
    <source>
        <dbReference type="ARBA" id="ARBA00022989"/>
    </source>
</evidence>
<dbReference type="InterPro" id="IPR017441">
    <property type="entry name" value="Protein_kinase_ATP_BS"/>
</dbReference>
<keyword evidence="5" id="KW-0808">Transferase</keyword>
<evidence type="ECO:0000256" key="16">
    <source>
        <dbReference type="ARBA" id="ARBA00023170"/>
    </source>
</evidence>
<dbReference type="PROSITE" id="PS51367">
    <property type="entry name" value="THAUMATIN_2"/>
    <property type="match status" value="1"/>
</dbReference>
<comment type="caution">
    <text evidence="23">The sequence shown here is derived from an EMBL/GenBank/DDBJ whole genome shotgun (WGS) entry which is preliminary data.</text>
</comment>
<evidence type="ECO:0000256" key="5">
    <source>
        <dbReference type="ARBA" id="ARBA00022679"/>
    </source>
</evidence>
<dbReference type="FunFam" id="3.30.200.20:FF:000178">
    <property type="entry name" value="serine/threonine-protein kinase PBS1-like"/>
    <property type="match status" value="1"/>
</dbReference>
<sequence length="573" mass="63771">MGGGMRLDPGKTWTLNIPTDPFRGHVWARTGCSFDHQGNGSCKTGDCRGLLNCTSDGTPPFTAADFSLNQYDNNSFFDISLYQGFNVPMEFLPIQVKGSPGCSKGPRCAANITSQCPSELKAPGGCNSSCTGCSFDKYSAFFMRMCPEALSYSINAPTDTAFSCPFGTNYQLIFCPLLNLTTSPPSPDSIATGTSRTRHSALIATSASVGSFILITFSFFVVYKRQTRQHPKIEDDEEDFGNLQGTPRRFTFQQLEVGTKQFKDKLGQGGFGSVFEGQLGEEKVAVKRLDRAGQGKREFLAEVQTIGSIHHINLVRLFGFCAEKSHRLLVYEYMSNGSLDKWIYYRNDNTAPLLEWKVRCKIITHIAKGLSYLHEECMKRIAHLDVKPQNILLDGDFNAKLSDFGLCKLIDRDMSQVVTRMRGTPGYLAPEWLTSHITEKADVYSFGVVVMEIVSGRKNLDTSRSGESLHLITLLEEKVKNDDLVDLIDKNSDDMQAHKQDVVQMMKLAMWCLQIDYQRRPKMSEVVKVLEGTMDAESDIDHNFVATNEVHFGFARNVNSSVPPVASDISGPR</sequence>
<dbReference type="Proteomes" id="UP001231189">
    <property type="component" value="Unassembled WGS sequence"/>
</dbReference>
<evidence type="ECO:0000256" key="3">
    <source>
        <dbReference type="ARBA" id="ARBA00022527"/>
    </source>
</evidence>
<evidence type="ECO:0000256" key="17">
    <source>
        <dbReference type="ARBA" id="ARBA00023180"/>
    </source>
</evidence>
<protein>
    <recommendedName>
        <fullName evidence="2">non-specific serine/threonine protein kinase</fullName>
        <ecNumber evidence="2">2.7.11.1</ecNumber>
    </recommendedName>
</protein>
<dbReference type="SMART" id="SM00220">
    <property type="entry name" value="S_TKc"/>
    <property type="match status" value="1"/>
</dbReference>
<evidence type="ECO:0000259" key="22">
    <source>
        <dbReference type="PROSITE" id="PS50011"/>
    </source>
</evidence>
<evidence type="ECO:0000256" key="9">
    <source>
        <dbReference type="ARBA" id="ARBA00022741"/>
    </source>
</evidence>
<dbReference type="PANTHER" id="PTHR47976">
    <property type="entry name" value="G-TYPE LECTIN S-RECEPTOR-LIKE SERINE/THREONINE-PROTEIN KINASE SD2-5"/>
    <property type="match status" value="1"/>
</dbReference>
<dbReference type="InterPro" id="IPR000719">
    <property type="entry name" value="Prot_kinase_dom"/>
</dbReference>
<dbReference type="CDD" id="cd14066">
    <property type="entry name" value="STKc_IRAK"/>
    <property type="match status" value="1"/>
</dbReference>
<dbReference type="EC" id="2.7.11.1" evidence="2"/>
<evidence type="ECO:0000256" key="18">
    <source>
        <dbReference type="ARBA" id="ARBA00047899"/>
    </source>
</evidence>
<comment type="subcellular location">
    <subcellularLocation>
        <location evidence="1">Membrane</location>
        <topology evidence="1">Single-pass type I membrane protein</topology>
    </subcellularLocation>
</comment>
<evidence type="ECO:0000256" key="2">
    <source>
        <dbReference type="ARBA" id="ARBA00012513"/>
    </source>
</evidence>
<evidence type="ECO:0000256" key="19">
    <source>
        <dbReference type="ARBA" id="ARBA00048679"/>
    </source>
</evidence>
<keyword evidence="9 20" id="KW-0547">Nucleotide-binding</keyword>
<reference evidence="23" key="1">
    <citation type="submission" date="2023-07" db="EMBL/GenBank/DDBJ databases">
        <title>A chromosome-level genome assembly of Lolium multiflorum.</title>
        <authorList>
            <person name="Chen Y."/>
            <person name="Copetti D."/>
            <person name="Kolliker R."/>
            <person name="Studer B."/>
        </authorList>
    </citation>
    <scope>NUCLEOTIDE SEQUENCE</scope>
    <source>
        <strain evidence="23">02402/16</strain>
        <tissue evidence="23">Leaf</tissue>
    </source>
</reference>
<dbReference type="Gene3D" id="2.60.110.10">
    <property type="entry name" value="Thaumatin"/>
    <property type="match status" value="1"/>
</dbReference>
<organism evidence="23 24">
    <name type="scientific">Lolium multiflorum</name>
    <name type="common">Italian ryegrass</name>
    <name type="synonym">Lolium perenne subsp. multiflorum</name>
    <dbReference type="NCBI Taxonomy" id="4521"/>
    <lineage>
        <taxon>Eukaryota</taxon>
        <taxon>Viridiplantae</taxon>
        <taxon>Streptophyta</taxon>
        <taxon>Embryophyta</taxon>
        <taxon>Tracheophyta</taxon>
        <taxon>Spermatophyta</taxon>
        <taxon>Magnoliopsida</taxon>
        <taxon>Liliopsida</taxon>
        <taxon>Poales</taxon>
        <taxon>Poaceae</taxon>
        <taxon>BOP clade</taxon>
        <taxon>Pooideae</taxon>
        <taxon>Poodae</taxon>
        <taxon>Poeae</taxon>
        <taxon>Poeae Chloroplast Group 2 (Poeae type)</taxon>
        <taxon>Loliodinae</taxon>
        <taxon>Loliinae</taxon>
        <taxon>Lolium</taxon>
    </lineage>
</organism>
<dbReference type="SUPFAM" id="SSF56112">
    <property type="entry name" value="Protein kinase-like (PK-like)"/>
    <property type="match status" value="1"/>
</dbReference>
<keyword evidence="17" id="KW-0325">Glycoprotein</keyword>
<dbReference type="PANTHER" id="PTHR47976:SF9">
    <property type="entry name" value="OS01G0113650 PROTEIN"/>
    <property type="match status" value="1"/>
</dbReference>
<evidence type="ECO:0000256" key="21">
    <source>
        <dbReference type="SAM" id="Phobius"/>
    </source>
</evidence>
<dbReference type="FunFam" id="1.10.510.10:FF:000248">
    <property type="entry name" value="S-receptor-like kinase 5"/>
    <property type="match status" value="1"/>
</dbReference>
<dbReference type="EMBL" id="JAUUTY010000003">
    <property type="protein sequence ID" value="KAK1661277.1"/>
    <property type="molecule type" value="Genomic_DNA"/>
</dbReference>
<keyword evidence="16" id="KW-0675">Receptor</keyword>
<evidence type="ECO:0000313" key="24">
    <source>
        <dbReference type="Proteomes" id="UP001231189"/>
    </source>
</evidence>
<evidence type="ECO:0000256" key="14">
    <source>
        <dbReference type="ARBA" id="ARBA00023136"/>
    </source>
</evidence>
<dbReference type="GO" id="GO:0004674">
    <property type="term" value="F:protein serine/threonine kinase activity"/>
    <property type="evidence" value="ECO:0007669"/>
    <property type="project" value="UniProtKB-KW"/>
</dbReference>
<keyword evidence="13 21" id="KW-1133">Transmembrane helix</keyword>
<feature type="binding site" evidence="20">
    <location>
        <position position="287"/>
    </location>
    <ligand>
        <name>ATP</name>
        <dbReference type="ChEBI" id="CHEBI:30616"/>
    </ligand>
</feature>
<evidence type="ECO:0000256" key="7">
    <source>
        <dbReference type="ARBA" id="ARBA00022729"/>
    </source>
</evidence>
<dbReference type="PROSITE" id="PS00316">
    <property type="entry name" value="THAUMATIN_1"/>
    <property type="match status" value="1"/>
</dbReference>
<keyword evidence="11" id="KW-0611">Plant defense</keyword>
<keyword evidence="15" id="KW-1015">Disulfide bond</keyword>
<keyword evidence="3" id="KW-0723">Serine/threonine-protein kinase</keyword>
<keyword evidence="10" id="KW-0418">Kinase</keyword>
<evidence type="ECO:0000256" key="8">
    <source>
        <dbReference type="ARBA" id="ARBA00022734"/>
    </source>
</evidence>
<dbReference type="Pfam" id="PF00069">
    <property type="entry name" value="Pkinase"/>
    <property type="match status" value="1"/>
</dbReference>